<dbReference type="NCBIfam" id="TIGR04296">
    <property type="entry name" value="PEFG-CTERM"/>
    <property type="match status" value="1"/>
</dbReference>
<name>I3D585_9ARCH</name>
<reference evidence="2 3" key="1">
    <citation type="journal article" date="2012" name="J. Bacteriol.">
        <title>Genome sequence of "Candidatus Nitrosopumilus salaria" BD31, an ammonia-oxidizing archaeon from the San Francisco Bay estuary.</title>
        <authorList>
            <person name="Mosier A.C."/>
            <person name="Allen E.E."/>
            <person name="Kim M."/>
            <person name="Ferriera S."/>
            <person name="Francis C.A."/>
        </authorList>
    </citation>
    <scope>NUCLEOTIDE SEQUENCE [LARGE SCALE GENOMIC DNA]</scope>
    <source>
        <strain evidence="2 3">BD31</strain>
    </source>
</reference>
<keyword evidence="1" id="KW-0812">Transmembrane</keyword>
<accession>I3D585</accession>
<dbReference type="RefSeq" id="WP_008297014.1">
    <property type="nucleotide sequence ID" value="NZ_AEXL02000021.1"/>
</dbReference>
<comment type="caution">
    <text evidence="2">The sequence shown here is derived from an EMBL/GenBank/DDBJ whole genome shotgun (WGS) entry which is preliminary data.</text>
</comment>
<proteinExistence type="predicted"/>
<dbReference type="AlphaFoldDB" id="I3D585"/>
<protein>
    <recommendedName>
        <fullName evidence="4">Peptidase</fullName>
    </recommendedName>
</protein>
<feature type="transmembrane region" description="Helical" evidence="1">
    <location>
        <begin position="326"/>
        <end position="345"/>
    </location>
</feature>
<keyword evidence="1" id="KW-1133">Transmembrane helix</keyword>
<sequence>MPFDWNQDFEQLSVVHQEVQISEGFSEFLHTKYEAKVNDVQLADASVTIDDYSNDGRTVHIVMNRAELKQIRELAMKSSDSEMFFELSSSKDLGLPLESTTPDLRYRVNLSWEPEIIRAGEDTTFFLKTNELFTDKSNKNIEYDIEMLHDGNQIYKEHISGSVNSETPDEIQFNFSPENIGTVTFNMFDIEGNSLSHVSFLVVVKPQDVAKFPIKLESISKSNPNDGRYVVDLTWFPSTLNLGESEFIMTFYEKDTGATIKDVIYDFVLIKDGEEIHRKAGIASAGGTFENFVFVEKEAGDITIRIEKIAGSDEYVEVTVNVVPEFGLLSLLILSIAFVVIMIVSKTREKTIVWRHEL</sequence>
<dbReference type="InterPro" id="IPR027560">
    <property type="entry name" value="PEFG-CTERM"/>
</dbReference>
<organism evidence="2 3">
    <name type="scientific">Candidatus Nitrosopumilus salarius BD31</name>
    <dbReference type="NCBI Taxonomy" id="859350"/>
    <lineage>
        <taxon>Archaea</taxon>
        <taxon>Nitrososphaerota</taxon>
        <taxon>Nitrososphaeria</taxon>
        <taxon>Nitrosopumilales</taxon>
        <taxon>Nitrosopumilaceae</taxon>
        <taxon>Nitrosopumilus</taxon>
    </lineage>
</organism>
<evidence type="ECO:0000256" key="1">
    <source>
        <dbReference type="SAM" id="Phobius"/>
    </source>
</evidence>
<evidence type="ECO:0000313" key="3">
    <source>
        <dbReference type="Proteomes" id="UP000003423"/>
    </source>
</evidence>
<dbReference type="EMBL" id="AEXL02000021">
    <property type="protein sequence ID" value="EIJ66878.1"/>
    <property type="molecule type" value="Genomic_DNA"/>
</dbReference>
<keyword evidence="3" id="KW-1185">Reference proteome</keyword>
<evidence type="ECO:0000313" key="2">
    <source>
        <dbReference type="EMBL" id="EIJ66878.1"/>
    </source>
</evidence>
<keyword evidence="1" id="KW-0472">Membrane</keyword>
<evidence type="ECO:0008006" key="4">
    <source>
        <dbReference type="Google" id="ProtNLM"/>
    </source>
</evidence>
<gene>
    <name evidence="2" type="ORF">BD31_I1563</name>
</gene>
<dbReference type="PATRIC" id="fig|859350.6.peg.161"/>
<dbReference type="Proteomes" id="UP000003423">
    <property type="component" value="Unassembled WGS sequence"/>
</dbReference>